<protein>
    <submittedName>
        <fullName evidence="2">C39 family peptidase</fullName>
    </submittedName>
</protein>
<organism evidence="2 3">
    <name type="scientific">Roseofilum casamattae BLCC-M143</name>
    <dbReference type="NCBI Taxonomy" id="3022442"/>
    <lineage>
        <taxon>Bacteria</taxon>
        <taxon>Bacillati</taxon>
        <taxon>Cyanobacteriota</taxon>
        <taxon>Cyanophyceae</taxon>
        <taxon>Desertifilales</taxon>
        <taxon>Desertifilaceae</taxon>
        <taxon>Roseofilum</taxon>
        <taxon>Roseofilum casamattae</taxon>
    </lineage>
</organism>
<comment type="caution">
    <text evidence="2">The sequence shown here is derived from an EMBL/GenBank/DDBJ whole genome shotgun (WGS) entry which is preliminary data.</text>
</comment>
<evidence type="ECO:0000259" key="1">
    <source>
        <dbReference type="Pfam" id="PF13529"/>
    </source>
</evidence>
<dbReference type="Proteomes" id="UP001232992">
    <property type="component" value="Unassembled WGS sequence"/>
</dbReference>
<dbReference type="RefSeq" id="WP_283759923.1">
    <property type="nucleotide sequence ID" value="NZ_JAQOSQ010000030.1"/>
</dbReference>
<dbReference type="Pfam" id="PF13529">
    <property type="entry name" value="Peptidase_C39_2"/>
    <property type="match status" value="1"/>
</dbReference>
<gene>
    <name evidence="2" type="ORF">PMH09_18995</name>
</gene>
<evidence type="ECO:0000313" key="3">
    <source>
        <dbReference type="Proteomes" id="UP001232992"/>
    </source>
</evidence>
<accession>A0ABT7C1F8</accession>
<dbReference type="EMBL" id="JAQOSQ010000030">
    <property type="protein sequence ID" value="MDJ1185278.1"/>
    <property type="molecule type" value="Genomic_DNA"/>
</dbReference>
<sequence>MSISLVNIAKYYEGEPHQDMAIAILQQELERTHPELLAENSEFMQCWKTPESAGDRSSQENLNTVDSDTELPKTKILSIPYFSQLNNEMNPHGSCNVTSVAMCLTYLGYQHHRSGQLEDELYQYCLSQGLSRHSPWDLQELIGRYGYKDDFQDKAKWADVKTWLADGNPCIAHGWFTRSGHIVTLTGYNEKGWVVHDPYGEWFSWGYDTSVSGKNLTYSYGMMRQICGTDGDLWIHYVSKP</sequence>
<name>A0ABT7C1F8_9CYAN</name>
<dbReference type="Gene3D" id="3.90.70.10">
    <property type="entry name" value="Cysteine proteinases"/>
    <property type="match status" value="1"/>
</dbReference>
<keyword evidence="3" id="KW-1185">Reference proteome</keyword>
<dbReference type="InterPro" id="IPR039564">
    <property type="entry name" value="Peptidase_C39-like"/>
</dbReference>
<reference evidence="2 3" key="1">
    <citation type="submission" date="2023-01" db="EMBL/GenBank/DDBJ databases">
        <title>Novel diversity within Roseofilum (Cyanobacteria; Desertifilaceae) from marine benthic mats with descriptions of four novel species.</title>
        <authorList>
            <person name="Wang Y."/>
            <person name="Berthold D.E."/>
            <person name="Hu J."/>
            <person name="Lefler F.W."/>
            <person name="Laughinghouse H.D. IV."/>
        </authorList>
    </citation>
    <scope>NUCLEOTIDE SEQUENCE [LARGE SCALE GENOMIC DNA]</scope>
    <source>
        <strain evidence="2 3">BLCC-M143</strain>
    </source>
</reference>
<proteinExistence type="predicted"/>
<evidence type="ECO:0000313" key="2">
    <source>
        <dbReference type="EMBL" id="MDJ1185278.1"/>
    </source>
</evidence>
<feature type="domain" description="Peptidase C39-like" evidence="1">
    <location>
        <begin position="77"/>
        <end position="199"/>
    </location>
</feature>